<gene>
    <name evidence="1" type="ORF">ATO9_01635</name>
</gene>
<reference evidence="1 2" key="1">
    <citation type="journal article" date="2015" name="Antonie Van Leeuwenhoek">
        <title>Pseudooceanicola atlanticus gen. nov. sp. nov., isolated from surface seawater of the Atlantic Ocean and reclassification of Oceanicola batsensis, Oceanicola marinus, Oceanicola nitratireducens, Oceanicola nanhaiensis, Oceanicola antarcticus and Oceanicola flagellatus, as Pseudooceanicola batsensis comb. nov., Pseudooceanicola marinus comb. nov., Pseudooceanicola nitratireducens comb. nov., Pseudooceanicola nanhaiensis comb. nov., Pseudooceanicola antarcticus comb. nov., and Pseudooceanicola flagellatus comb. nov.</title>
        <authorList>
            <person name="Lai Q."/>
            <person name="Li G."/>
            <person name="Liu X."/>
            <person name="Du Y."/>
            <person name="Sun F."/>
            <person name="Shao Z."/>
        </authorList>
    </citation>
    <scope>NUCLEOTIDE SEQUENCE [LARGE SCALE GENOMIC DNA]</scope>
    <source>
        <strain evidence="1 2">22II-s11g</strain>
    </source>
</reference>
<sequence>MHPNPIYRDADRDHCLSFAAEVGFGLLAVSAPDAPPLIAHVPFVLTEGGDVEMHLVRSNPVARAAAEGLPARLAVQGPHGYISPDWYGMDHQVPTWNYAAVHLTGRLSPLPDDSLRGALDRLSDEFETRLLPKPVWRSDKMPEEAMTRLMRMIRPFTLTVEGWDGTWKLAQNKPEAARHGAADGLQAARIGAGTDQLADWMRAVTDA</sequence>
<dbReference type="OrthoDB" id="9794948at2"/>
<comment type="caution">
    <text evidence="1">The sequence shown here is derived from an EMBL/GenBank/DDBJ whole genome shotgun (WGS) entry which is preliminary data.</text>
</comment>
<dbReference type="STRING" id="1461694.ATO9_01635"/>
<accession>A0A0A0EIS7</accession>
<dbReference type="Pfam" id="PF04299">
    <property type="entry name" value="FMN_bind_2"/>
    <property type="match status" value="1"/>
</dbReference>
<dbReference type="InterPro" id="IPR007396">
    <property type="entry name" value="TR_PAI2-type"/>
</dbReference>
<dbReference type="eggNOG" id="COG2808">
    <property type="taxonomic scope" value="Bacteria"/>
</dbReference>
<dbReference type="PANTHER" id="PTHR35802:SF1">
    <property type="entry name" value="PROTEASE SYNTHASE AND SPORULATION PROTEIN PAI 2"/>
    <property type="match status" value="1"/>
</dbReference>
<dbReference type="PANTHER" id="PTHR35802">
    <property type="entry name" value="PROTEASE SYNTHASE AND SPORULATION PROTEIN PAI 2"/>
    <property type="match status" value="1"/>
</dbReference>
<name>A0A0A0EIS7_9RHOB</name>
<dbReference type="RefSeq" id="WP_043744152.1">
    <property type="nucleotide sequence ID" value="NZ_AQQX01000001.1"/>
</dbReference>
<protein>
    <submittedName>
        <fullName evidence="1">Negative transcriptional regulator</fullName>
    </submittedName>
</protein>
<dbReference type="PIRSF" id="PIRSF010372">
    <property type="entry name" value="PaiB"/>
    <property type="match status" value="1"/>
</dbReference>
<dbReference type="Gene3D" id="2.30.110.10">
    <property type="entry name" value="Electron Transport, Fmn-binding Protein, Chain A"/>
    <property type="match status" value="1"/>
</dbReference>
<dbReference type="AlphaFoldDB" id="A0A0A0EIS7"/>
<keyword evidence="2" id="KW-1185">Reference proteome</keyword>
<dbReference type="EMBL" id="AQQX01000001">
    <property type="protein sequence ID" value="KGM50230.1"/>
    <property type="molecule type" value="Genomic_DNA"/>
</dbReference>
<evidence type="ECO:0000313" key="2">
    <source>
        <dbReference type="Proteomes" id="UP000030004"/>
    </source>
</evidence>
<dbReference type="InterPro" id="IPR012349">
    <property type="entry name" value="Split_barrel_FMN-bd"/>
</dbReference>
<evidence type="ECO:0000313" key="1">
    <source>
        <dbReference type="EMBL" id="KGM50230.1"/>
    </source>
</evidence>
<proteinExistence type="predicted"/>
<dbReference type="Proteomes" id="UP000030004">
    <property type="component" value="Unassembled WGS sequence"/>
</dbReference>
<organism evidence="1 2">
    <name type="scientific">Pseudooceanicola atlanticus</name>
    <dbReference type="NCBI Taxonomy" id="1461694"/>
    <lineage>
        <taxon>Bacteria</taxon>
        <taxon>Pseudomonadati</taxon>
        <taxon>Pseudomonadota</taxon>
        <taxon>Alphaproteobacteria</taxon>
        <taxon>Rhodobacterales</taxon>
        <taxon>Paracoccaceae</taxon>
        <taxon>Pseudooceanicola</taxon>
    </lineage>
</organism>
<dbReference type="SUPFAM" id="SSF50475">
    <property type="entry name" value="FMN-binding split barrel"/>
    <property type="match status" value="1"/>
</dbReference>